<dbReference type="InterPro" id="IPR006626">
    <property type="entry name" value="PbH1"/>
</dbReference>
<comment type="catalytic activity">
    <reaction evidence="2">
        <text>Hydrolysis of terminal, non-reducing branched (1-&gt;3)-alpha-D-galactosidic residues, producing free D-galactose.</text>
        <dbReference type="EC" id="3.2.1.n1"/>
    </reaction>
</comment>
<dbReference type="Gene3D" id="2.160.20.10">
    <property type="entry name" value="Single-stranded right-handed beta-helix, Pectin lyase-like"/>
    <property type="match status" value="2"/>
</dbReference>
<feature type="domain" description="GLAA-B beta-barrel" evidence="10">
    <location>
        <begin position="346"/>
        <end position="412"/>
    </location>
</feature>
<feature type="chain" id="PRO_5046912648" evidence="7">
    <location>
        <begin position="26"/>
        <end position="603"/>
    </location>
</feature>
<keyword evidence="3 7" id="KW-0732">Signal</keyword>
<dbReference type="InterPro" id="IPR039448">
    <property type="entry name" value="Beta_helix"/>
</dbReference>
<sequence>MLTHTASILPLSASAVLALSCNASALEVIKLESSSKDMTPIVRKAIFDAQDPELKIVLAPGTYRFLPDYAFQKTCTITNHSNGLKNIIFPFQGLKSIEIEGNGAELVFHGQVLPFLFEDCQKVTARGFSIDWDIPFIFQGEVVAVNEKEGWRDIKPHTEGFGWELHRGKVLFPGVDGFNYEILGSTLAFDPETRRVSHGALDMESDPQRVEKRPGGILRFHEQLRQYPAVGSVLTSKGDRAHDRYAPAVHVKESSNIHLEDVTVHHALGMGYLMERSQDIVMSGCSVVLKDDTQRLISSTADATHFANCKGDILIENCRFENMLDDGTNVHGTYVTIDEVLDERSVRIKLEHFEQTGFRFAGEGDEVWFIKSPSPKRGRVNEVISSQPINDRFSILHFKDPLPPEITAGDILENKTWNPTFTMRGCTIRNHRARNIVLKSPLKTVIEDNDFSSMMSSVFFRGETFFWFESGSVNDVTIRNNRFNYCAYSGMEHAVLNITPRLGAAFDQEEVYDSNIRFENNTIHTFDSRIVWADRVDGLVIKDNTIVRTDDAEPLYLDRALFDFKNCRNIEITGNSYDGEVSKDIQADDSSRKSLKVEGNTGF</sequence>
<dbReference type="Pfam" id="PF23764">
    <property type="entry name" value="Beta-barrel_GLAA-B_II"/>
    <property type="match status" value="1"/>
</dbReference>
<dbReference type="InterPro" id="IPR012334">
    <property type="entry name" value="Pectin_lyas_fold"/>
</dbReference>
<dbReference type="RefSeq" id="WP_386821080.1">
    <property type="nucleotide sequence ID" value="NZ_JBHUIT010000031.1"/>
</dbReference>
<dbReference type="Pfam" id="PF23763">
    <property type="entry name" value="Beta-barrel_GLAA-B_I"/>
    <property type="match status" value="1"/>
</dbReference>
<proteinExistence type="predicted"/>
<feature type="domain" description="GLAA-B beta-barrel" evidence="9">
    <location>
        <begin position="138"/>
        <end position="234"/>
    </location>
</feature>
<feature type="signal peptide" evidence="7">
    <location>
        <begin position="1"/>
        <end position="25"/>
    </location>
</feature>
<protein>
    <submittedName>
        <fullName evidence="11">Right-handed parallel beta-helix repeat-containing protein</fullName>
    </submittedName>
</protein>
<evidence type="ECO:0000313" key="12">
    <source>
        <dbReference type="Proteomes" id="UP001597375"/>
    </source>
</evidence>
<keyword evidence="5" id="KW-0378">Hydrolase</keyword>
<keyword evidence="4" id="KW-0677">Repeat</keyword>
<comment type="catalytic activity">
    <reaction evidence="1">
        <text>Hydrolysis of terminal, non-reducing alpha-D-galactose residues in alpha-D-galactosides, including galactose oligosaccharides, galactomannans and galactolipids.</text>
        <dbReference type="EC" id="3.2.1.22"/>
    </reaction>
</comment>
<accession>A0ABW5D9V1</accession>
<organism evidence="11 12">
    <name type="scientific">Luteolibacter algae</name>
    <dbReference type="NCBI Taxonomy" id="454151"/>
    <lineage>
        <taxon>Bacteria</taxon>
        <taxon>Pseudomonadati</taxon>
        <taxon>Verrucomicrobiota</taxon>
        <taxon>Verrucomicrobiia</taxon>
        <taxon>Verrucomicrobiales</taxon>
        <taxon>Verrucomicrobiaceae</taxon>
        <taxon>Luteolibacter</taxon>
    </lineage>
</organism>
<evidence type="ECO:0000259" key="9">
    <source>
        <dbReference type="Pfam" id="PF23763"/>
    </source>
</evidence>
<dbReference type="Proteomes" id="UP001597375">
    <property type="component" value="Unassembled WGS sequence"/>
</dbReference>
<dbReference type="InterPro" id="IPR056441">
    <property type="entry name" value="Beta-barrel_GLAA-B_II"/>
</dbReference>
<dbReference type="EMBL" id="JBHUIT010000031">
    <property type="protein sequence ID" value="MFD2257732.1"/>
    <property type="molecule type" value="Genomic_DNA"/>
</dbReference>
<dbReference type="InterPro" id="IPR057275">
    <property type="entry name" value="Beta-barrel_GLAA-B_I"/>
</dbReference>
<comment type="caution">
    <text evidence="11">The sequence shown here is derived from an EMBL/GenBank/DDBJ whole genome shotgun (WGS) entry which is preliminary data.</text>
</comment>
<keyword evidence="6" id="KW-0326">Glycosidase</keyword>
<evidence type="ECO:0000256" key="4">
    <source>
        <dbReference type="ARBA" id="ARBA00022737"/>
    </source>
</evidence>
<evidence type="ECO:0000256" key="1">
    <source>
        <dbReference type="ARBA" id="ARBA00001255"/>
    </source>
</evidence>
<dbReference type="InterPro" id="IPR011050">
    <property type="entry name" value="Pectin_lyase_fold/virulence"/>
</dbReference>
<feature type="domain" description="Right handed beta helix" evidence="8">
    <location>
        <begin position="418"/>
        <end position="601"/>
    </location>
</feature>
<dbReference type="SMART" id="SM00710">
    <property type="entry name" value="PbH1"/>
    <property type="match status" value="5"/>
</dbReference>
<keyword evidence="12" id="KW-1185">Reference proteome</keyword>
<evidence type="ECO:0000313" key="11">
    <source>
        <dbReference type="EMBL" id="MFD2257732.1"/>
    </source>
</evidence>
<evidence type="ECO:0000259" key="8">
    <source>
        <dbReference type="Pfam" id="PF13229"/>
    </source>
</evidence>
<evidence type="ECO:0000256" key="2">
    <source>
        <dbReference type="ARBA" id="ARBA00001271"/>
    </source>
</evidence>
<evidence type="ECO:0000256" key="6">
    <source>
        <dbReference type="ARBA" id="ARBA00023295"/>
    </source>
</evidence>
<gene>
    <name evidence="11" type="ORF">ACFSSA_13710</name>
</gene>
<dbReference type="SUPFAM" id="SSF51126">
    <property type="entry name" value="Pectin lyase-like"/>
    <property type="match status" value="1"/>
</dbReference>
<evidence type="ECO:0000256" key="3">
    <source>
        <dbReference type="ARBA" id="ARBA00022729"/>
    </source>
</evidence>
<evidence type="ECO:0000256" key="7">
    <source>
        <dbReference type="SAM" id="SignalP"/>
    </source>
</evidence>
<evidence type="ECO:0000256" key="5">
    <source>
        <dbReference type="ARBA" id="ARBA00022801"/>
    </source>
</evidence>
<reference evidence="12" key="1">
    <citation type="journal article" date="2019" name="Int. J. Syst. Evol. Microbiol.">
        <title>The Global Catalogue of Microorganisms (GCM) 10K type strain sequencing project: providing services to taxonomists for standard genome sequencing and annotation.</title>
        <authorList>
            <consortium name="The Broad Institute Genomics Platform"/>
            <consortium name="The Broad Institute Genome Sequencing Center for Infectious Disease"/>
            <person name="Wu L."/>
            <person name="Ma J."/>
        </authorList>
    </citation>
    <scope>NUCLEOTIDE SEQUENCE [LARGE SCALE GENOMIC DNA]</scope>
    <source>
        <strain evidence="12">CGMCC 4.7106</strain>
    </source>
</reference>
<name>A0ABW5D9V1_9BACT</name>
<evidence type="ECO:0000259" key="10">
    <source>
        <dbReference type="Pfam" id="PF23764"/>
    </source>
</evidence>
<dbReference type="Pfam" id="PF13229">
    <property type="entry name" value="Beta_helix"/>
    <property type="match status" value="1"/>
</dbReference>